<proteinExistence type="predicted"/>
<evidence type="ECO:0000313" key="1">
    <source>
        <dbReference type="EMBL" id="KAL1245948.1"/>
    </source>
</evidence>
<organism evidence="1 2">
    <name type="scientific">Trichinella spiralis</name>
    <name type="common">Trichina worm</name>
    <dbReference type="NCBI Taxonomy" id="6334"/>
    <lineage>
        <taxon>Eukaryota</taxon>
        <taxon>Metazoa</taxon>
        <taxon>Ecdysozoa</taxon>
        <taxon>Nematoda</taxon>
        <taxon>Enoplea</taxon>
        <taxon>Dorylaimia</taxon>
        <taxon>Trichinellida</taxon>
        <taxon>Trichinellidae</taxon>
        <taxon>Trichinella</taxon>
    </lineage>
</organism>
<accession>A0ABR3KZD3</accession>
<name>A0ABR3KZD3_TRISP</name>
<dbReference type="EMBL" id="JBEUSY010000043">
    <property type="protein sequence ID" value="KAL1245948.1"/>
    <property type="molecule type" value="Genomic_DNA"/>
</dbReference>
<evidence type="ECO:0000313" key="2">
    <source>
        <dbReference type="Proteomes" id="UP001558632"/>
    </source>
</evidence>
<sequence length="77" mass="9180">MNKPSIQTRLVVDNERLSITMEYFNRFPIFRAESCCAYYLNTQSSFHLITAILMKPSLKYCRVLYPGRRLEAWHAFQ</sequence>
<dbReference type="Proteomes" id="UP001558632">
    <property type="component" value="Unassembled WGS sequence"/>
</dbReference>
<comment type="caution">
    <text evidence="1">The sequence shown here is derived from an EMBL/GenBank/DDBJ whole genome shotgun (WGS) entry which is preliminary data.</text>
</comment>
<keyword evidence="2" id="KW-1185">Reference proteome</keyword>
<reference evidence="1 2" key="1">
    <citation type="submission" date="2024-07" db="EMBL/GenBank/DDBJ databases">
        <title>Enhanced genomic and transcriptomic resources for Trichinella pseudospiralis and T. spiralis underpin the discovery of pronounced molecular differences between stages and species.</title>
        <authorList>
            <person name="Pasi K.K."/>
            <person name="La Rosa G."/>
            <person name="Gomez-Morales M.A."/>
            <person name="Tosini F."/>
            <person name="Sumanam S."/>
            <person name="Young N.D."/>
            <person name="Chang B.C."/>
            <person name="Robin G.B."/>
        </authorList>
    </citation>
    <scope>NUCLEOTIDE SEQUENCE [LARGE SCALE GENOMIC DNA]</scope>
    <source>
        <strain evidence="1">ISS534</strain>
    </source>
</reference>
<protein>
    <submittedName>
        <fullName evidence="1">ATP synthase subunit delta</fullName>
    </submittedName>
</protein>
<gene>
    <name evidence="1" type="ORF">TSPI_04430</name>
</gene>